<comment type="caution">
    <text evidence="2">The sequence shown here is derived from an EMBL/GenBank/DDBJ whole genome shotgun (WGS) entry which is preliminary data.</text>
</comment>
<feature type="non-terminal residue" evidence="2">
    <location>
        <position position="74"/>
    </location>
</feature>
<dbReference type="AlphaFoldDB" id="A0AAV5SK92"/>
<evidence type="ECO:0000256" key="1">
    <source>
        <dbReference type="SAM" id="MobiDB-lite"/>
    </source>
</evidence>
<feature type="compositionally biased region" description="Low complexity" evidence="1">
    <location>
        <begin position="23"/>
        <end position="38"/>
    </location>
</feature>
<dbReference type="Proteomes" id="UP001432027">
    <property type="component" value="Unassembled WGS sequence"/>
</dbReference>
<proteinExistence type="predicted"/>
<organism evidence="2 3">
    <name type="scientific">Pristionchus entomophagus</name>
    <dbReference type="NCBI Taxonomy" id="358040"/>
    <lineage>
        <taxon>Eukaryota</taxon>
        <taxon>Metazoa</taxon>
        <taxon>Ecdysozoa</taxon>
        <taxon>Nematoda</taxon>
        <taxon>Chromadorea</taxon>
        <taxon>Rhabditida</taxon>
        <taxon>Rhabditina</taxon>
        <taxon>Diplogasteromorpha</taxon>
        <taxon>Diplogasteroidea</taxon>
        <taxon>Neodiplogasteridae</taxon>
        <taxon>Pristionchus</taxon>
    </lineage>
</organism>
<evidence type="ECO:0000313" key="3">
    <source>
        <dbReference type="Proteomes" id="UP001432027"/>
    </source>
</evidence>
<accession>A0AAV5SK92</accession>
<protein>
    <submittedName>
        <fullName evidence="2">Uncharacterized protein</fullName>
    </submittedName>
</protein>
<evidence type="ECO:0000313" key="2">
    <source>
        <dbReference type="EMBL" id="GMS82553.1"/>
    </source>
</evidence>
<feature type="non-terminal residue" evidence="2">
    <location>
        <position position="1"/>
    </location>
</feature>
<keyword evidence="3" id="KW-1185">Reference proteome</keyword>
<feature type="region of interest" description="Disordered" evidence="1">
    <location>
        <begin position="1"/>
        <end position="74"/>
    </location>
</feature>
<feature type="compositionally biased region" description="Polar residues" evidence="1">
    <location>
        <begin position="63"/>
        <end position="74"/>
    </location>
</feature>
<gene>
    <name evidence="2" type="ORF">PENTCL1PPCAC_4728</name>
</gene>
<dbReference type="EMBL" id="BTSX01000002">
    <property type="protein sequence ID" value="GMS82553.1"/>
    <property type="molecule type" value="Genomic_DNA"/>
</dbReference>
<sequence>FQMPPKRGTIVGRPPATSKKDAAASSSSITMTTRSATAAKRKRKPEDEIGAQDPVKKERLPDYSTTPTLESKVE</sequence>
<reference evidence="2" key="1">
    <citation type="submission" date="2023-10" db="EMBL/GenBank/DDBJ databases">
        <title>Genome assembly of Pristionchus species.</title>
        <authorList>
            <person name="Yoshida K."/>
            <person name="Sommer R.J."/>
        </authorList>
    </citation>
    <scope>NUCLEOTIDE SEQUENCE</scope>
    <source>
        <strain evidence="2">RS0144</strain>
    </source>
</reference>
<name>A0AAV5SK92_9BILA</name>